<dbReference type="PANTHER" id="PTHR10782:SF94">
    <property type="entry name" value="SUPPRESSOR OF VARIEGATION 2-10, ISOFORM I"/>
    <property type="match status" value="1"/>
</dbReference>
<dbReference type="GO" id="GO:0016740">
    <property type="term" value="F:transferase activity"/>
    <property type="evidence" value="ECO:0007669"/>
    <property type="project" value="UniProtKB-KW"/>
</dbReference>
<evidence type="ECO:0000256" key="7">
    <source>
        <dbReference type="ARBA" id="ARBA00022833"/>
    </source>
</evidence>
<dbReference type="InterPro" id="IPR023321">
    <property type="entry name" value="PINIT"/>
</dbReference>
<dbReference type="PANTHER" id="PTHR10782">
    <property type="entry name" value="ZINC FINGER MIZ DOMAIN-CONTAINING PROTEIN"/>
    <property type="match status" value="1"/>
</dbReference>
<feature type="chain" id="PRO_5044780184" description="SP-RING-type domain-containing protein" evidence="10">
    <location>
        <begin position="29"/>
        <end position="383"/>
    </location>
</feature>
<evidence type="ECO:0000256" key="10">
    <source>
        <dbReference type="SAM" id="SignalP"/>
    </source>
</evidence>
<evidence type="ECO:0000256" key="2">
    <source>
        <dbReference type="ARBA" id="ARBA00005383"/>
    </source>
</evidence>
<dbReference type="Gene3D" id="2.60.120.780">
    <property type="entry name" value="PINIT domain"/>
    <property type="match status" value="1"/>
</dbReference>
<evidence type="ECO:0000313" key="14">
    <source>
        <dbReference type="Proteomes" id="UP001620626"/>
    </source>
</evidence>
<evidence type="ECO:0000256" key="5">
    <source>
        <dbReference type="ARBA" id="ARBA00022771"/>
    </source>
</evidence>
<keyword evidence="4" id="KW-0479">Metal-binding</keyword>
<keyword evidence="7" id="KW-0862">Zinc</keyword>
<evidence type="ECO:0000256" key="8">
    <source>
        <dbReference type="PROSITE-ProRule" id="PRU00452"/>
    </source>
</evidence>
<keyword evidence="6" id="KW-0833">Ubl conjugation pathway</keyword>
<keyword evidence="5 8" id="KW-0863">Zinc-finger</keyword>
<dbReference type="AlphaFoldDB" id="A0ABD2L852"/>
<evidence type="ECO:0000259" key="12">
    <source>
        <dbReference type="PROSITE" id="PS51466"/>
    </source>
</evidence>
<dbReference type="InterPro" id="IPR038654">
    <property type="entry name" value="PINIT_sf"/>
</dbReference>
<dbReference type="CDD" id="cd16650">
    <property type="entry name" value="SP-RING_PIAS-like"/>
    <property type="match status" value="1"/>
</dbReference>
<dbReference type="InterPro" id="IPR004181">
    <property type="entry name" value="Znf_MIZ"/>
</dbReference>
<feature type="signal peptide" evidence="10">
    <location>
        <begin position="1"/>
        <end position="28"/>
    </location>
</feature>
<evidence type="ECO:0000256" key="9">
    <source>
        <dbReference type="SAM" id="MobiDB-lite"/>
    </source>
</evidence>
<organism evidence="13 14">
    <name type="scientific">Heterodera trifolii</name>
    <dbReference type="NCBI Taxonomy" id="157864"/>
    <lineage>
        <taxon>Eukaryota</taxon>
        <taxon>Metazoa</taxon>
        <taxon>Ecdysozoa</taxon>
        <taxon>Nematoda</taxon>
        <taxon>Chromadorea</taxon>
        <taxon>Rhabditida</taxon>
        <taxon>Tylenchina</taxon>
        <taxon>Tylenchomorpha</taxon>
        <taxon>Tylenchoidea</taxon>
        <taxon>Heteroderidae</taxon>
        <taxon>Heteroderinae</taxon>
        <taxon>Heterodera</taxon>
    </lineage>
</organism>
<dbReference type="Pfam" id="PF02891">
    <property type="entry name" value="zf-MIZ"/>
    <property type="match status" value="1"/>
</dbReference>
<evidence type="ECO:0000313" key="13">
    <source>
        <dbReference type="EMBL" id="KAL3110890.1"/>
    </source>
</evidence>
<dbReference type="InterPro" id="IPR013083">
    <property type="entry name" value="Znf_RING/FYVE/PHD"/>
</dbReference>
<dbReference type="GO" id="GO:0008270">
    <property type="term" value="F:zinc ion binding"/>
    <property type="evidence" value="ECO:0007669"/>
    <property type="project" value="UniProtKB-KW"/>
</dbReference>
<evidence type="ECO:0000256" key="6">
    <source>
        <dbReference type="ARBA" id="ARBA00022786"/>
    </source>
</evidence>
<accession>A0ABD2L852</accession>
<evidence type="ECO:0000259" key="11">
    <source>
        <dbReference type="PROSITE" id="PS51044"/>
    </source>
</evidence>
<feature type="compositionally biased region" description="Polar residues" evidence="9">
    <location>
        <begin position="41"/>
        <end position="52"/>
    </location>
</feature>
<evidence type="ECO:0000256" key="3">
    <source>
        <dbReference type="ARBA" id="ARBA00022679"/>
    </source>
</evidence>
<feature type="region of interest" description="Disordered" evidence="9">
    <location>
        <begin position="29"/>
        <end position="52"/>
    </location>
</feature>
<dbReference type="Proteomes" id="UP001620626">
    <property type="component" value="Unassembled WGS sequence"/>
</dbReference>
<evidence type="ECO:0000256" key="1">
    <source>
        <dbReference type="ARBA" id="ARBA00004718"/>
    </source>
</evidence>
<comment type="caution">
    <text evidence="13">The sequence shown here is derived from an EMBL/GenBank/DDBJ whole genome shotgun (WGS) entry which is preliminary data.</text>
</comment>
<protein>
    <recommendedName>
        <fullName evidence="15">SP-RING-type domain-containing protein</fullName>
    </recommendedName>
</protein>
<sequence>MRFAFTVSRPGVLIIVTLLAFCCAISEGGKPRSKSTYKPDASSSSNNIPSPQFKWNNNAPVLAPWRPAANQSVSDLCTVELPFYEHIKVIMPMTKVPPYPVPSWTGFGHFSHTFVVPREDVLNTGYEVQLRMFMLDTTEEQQDAFPPHSIMNIDGYQVRLPQINSKPEKKQCSFPVDITRYVQPRDSDNNEHRLEIEWDSDKRAWSLTINLVKRLDSNLLLSRILDNPNARRPLESTRQEIVKLNNPVEDGEQMEMDALKISLLDPLMRTRIKIPARFAGCKHLQCFDLKNYLMMLENRPIWKCPICGKQAAYSKLYIDSYFEQVLSGASPRFDMVEFSRDGSWSFCQSPDTMLDTDSEDEAESTSADGGLEKKIPIETIIIK</sequence>
<comment type="similarity">
    <text evidence="2">Belongs to the PIAS family.</text>
</comment>
<dbReference type="PROSITE" id="PS51466">
    <property type="entry name" value="PINIT"/>
    <property type="match status" value="1"/>
</dbReference>
<dbReference type="Pfam" id="PF14324">
    <property type="entry name" value="PINIT"/>
    <property type="match status" value="1"/>
</dbReference>
<evidence type="ECO:0008006" key="15">
    <source>
        <dbReference type="Google" id="ProtNLM"/>
    </source>
</evidence>
<reference evidence="13 14" key="1">
    <citation type="submission" date="2024-10" db="EMBL/GenBank/DDBJ databases">
        <authorList>
            <person name="Kim D."/>
        </authorList>
    </citation>
    <scope>NUCLEOTIDE SEQUENCE [LARGE SCALE GENOMIC DNA]</scope>
    <source>
        <strain evidence="13">BH-2024</strain>
    </source>
</reference>
<dbReference type="Gene3D" id="3.30.40.10">
    <property type="entry name" value="Zinc/RING finger domain, C3HC4 (zinc finger)"/>
    <property type="match status" value="1"/>
</dbReference>
<gene>
    <name evidence="13" type="ORF">niasHT_014827</name>
</gene>
<evidence type="ECO:0000256" key="4">
    <source>
        <dbReference type="ARBA" id="ARBA00022723"/>
    </source>
</evidence>
<dbReference type="EMBL" id="JBICBT010000528">
    <property type="protein sequence ID" value="KAL3110890.1"/>
    <property type="molecule type" value="Genomic_DNA"/>
</dbReference>
<keyword evidence="14" id="KW-1185">Reference proteome</keyword>
<feature type="domain" description="PINIT" evidence="12">
    <location>
        <begin position="63"/>
        <end position="215"/>
    </location>
</feature>
<keyword evidence="10" id="KW-0732">Signal</keyword>
<proteinExistence type="inferred from homology"/>
<feature type="domain" description="SP-RING-type" evidence="11">
    <location>
        <begin position="250"/>
        <end position="331"/>
    </location>
</feature>
<name>A0ABD2L852_9BILA</name>
<comment type="pathway">
    <text evidence="1">Protein modification; protein sumoylation.</text>
</comment>
<keyword evidence="3" id="KW-0808">Transferase</keyword>
<dbReference type="PROSITE" id="PS51044">
    <property type="entry name" value="ZF_SP_RING"/>
    <property type="match status" value="1"/>
</dbReference>